<comment type="caution">
    <text evidence="2">The sequence shown here is derived from an EMBL/GenBank/DDBJ whole genome shotgun (WGS) entry which is preliminary data.</text>
</comment>
<evidence type="ECO:0000313" key="3">
    <source>
        <dbReference type="Proteomes" id="UP000321129"/>
    </source>
</evidence>
<gene>
    <name evidence="2" type="ORF">FSZ31_07875</name>
</gene>
<dbReference type="RefSeq" id="WP_147122829.1">
    <property type="nucleotide sequence ID" value="NZ_VOPY01000002.1"/>
</dbReference>
<dbReference type="AlphaFoldDB" id="A0A5C6U7T6"/>
<reference evidence="2 3" key="1">
    <citation type="submission" date="2019-08" db="EMBL/GenBank/DDBJ databases">
        <title>Sphingorhabdus soil sp. nov., isolated from arctic soil.</title>
        <authorList>
            <person name="Liu Y."/>
        </authorList>
    </citation>
    <scope>NUCLEOTIDE SEQUENCE [LARGE SCALE GENOMIC DNA]</scope>
    <source>
        <strain evidence="2 3">D-2Q-5-6</strain>
    </source>
</reference>
<dbReference type="Proteomes" id="UP000321129">
    <property type="component" value="Unassembled WGS sequence"/>
</dbReference>
<dbReference type="OrthoDB" id="7388088at2"/>
<feature type="compositionally biased region" description="Pro residues" evidence="1">
    <location>
        <begin position="49"/>
        <end position="77"/>
    </location>
</feature>
<dbReference type="EMBL" id="VOPY01000002">
    <property type="protein sequence ID" value="TXC68874.1"/>
    <property type="molecule type" value="Genomic_DNA"/>
</dbReference>
<proteinExistence type="predicted"/>
<evidence type="ECO:0000313" key="2">
    <source>
        <dbReference type="EMBL" id="TXC68874.1"/>
    </source>
</evidence>
<feature type="region of interest" description="Disordered" evidence="1">
    <location>
        <begin position="35"/>
        <end position="100"/>
    </location>
</feature>
<name>A0A5C6U7T6_9SPHN</name>
<organism evidence="2 3">
    <name type="scientific">Flavisphingopyxis soli</name>
    <dbReference type="NCBI Taxonomy" id="2601267"/>
    <lineage>
        <taxon>Bacteria</taxon>
        <taxon>Pseudomonadati</taxon>
        <taxon>Pseudomonadota</taxon>
        <taxon>Alphaproteobacteria</taxon>
        <taxon>Sphingomonadales</taxon>
        <taxon>Sphingopyxidaceae</taxon>
        <taxon>Flavisphingopyxis</taxon>
    </lineage>
</organism>
<evidence type="ECO:0000256" key="1">
    <source>
        <dbReference type="SAM" id="MobiDB-lite"/>
    </source>
</evidence>
<accession>A0A5C6U7T6</accession>
<protein>
    <submittedName>
        <fullName evidence="2">Uncharacterized protein</fullName>
    </submittedName>
</protein>
<keyword evidence="3" id="KW-1185">Reference proteome</keyword>
<sequence length="604" mass="62611">MTSAPSVNSSRRRRLALGLSGVALIALSLSGPVASQESLLPPGFGETPAPTPAPAPRPAPAPTPSAPSNPGTTPAPSPATSEDVSGETGTDEGDQSDVPAAVRYDLPPSARRSLDQFGPLGTDVGGLAPDAFGASGGEYLSILMRETQAPIASRWASILLRRTLLSDVATPATINGADWAAARASLLLRMGDARGAQAIVQSIDSDNATPRLLNVALGTAMANADPAGLCPLVDQGLSKTKDKRWEVARSMCAAMAGEAGIASSTIDRLRRREGETIDILLAQRIVGAGAAGRRSVTVQWDNVDKLDGWRFGLATAAGLDIPDRLTQNFNARMRAWRMAAAMTPIDARVSDAKAAASIGILSNRAYGDLIGFAARSGDRGEATLALADDLRTAFADRRTANRLAALRDIWGDDAHGNAYGAYVLTARAAATMPVSGDYGDDAAPLIASMLTGGFDTVAARWAKALDEGSPAWAMVALAAPNGGIVSSGSIDSFSGDDKSAEQLATRFLVAGLAGLGRIDDGTASKWAQDLALDLGQQTRWSRAIDAAASRGEPGTVAVLTAVGMQGRGWDKVSPRHLFHIVRALRQVGLEPEARMIAAEAIARS</sequence>